<dbReference type="Pfam" id="PF02829">
    <property type="entry name" value="3H"/>
    <property type="match status" value="1"/>
</dbReference>
<dbReference type="RefSeq" id="WP_146923054.1">
    <property type="nucleotide sequence ID" value="NZ_BJUY01000002.1"/>
</dbReference>
<reference evidence="4 5" key="1">
    <citation type="submission" date="2019-07" db="EMBL/GenBank/DDBJ databases">
        <title>Whole genome shotgun sequence of Alkalibacterium kapii NBRC 103247.</title>
        <authorList>
            <person name="Hosoyama A."/>
            <person name="Uohara A."/>
            <person name="Ohji S."/>
            <person name="Ichikawa N."/>
        </authorList>
    </citation>
    <scope>NUCLEOTIDE SEQUENCE [LARGE SCALE GENOMIC DNA]</scope>
    <source>
        <strain evidence="4 5">NBRC 103247</strain>
    </source>
</reference>
<name>A0A511AR55_9LACT</name>
<keyword evidence="1" id="KW-0479">Metal-binding</keyword>
<sequence>MSAEERREEILTLLKKYKSPIIARELAERFNVSRQVIVGDIALLRAAGQSIYSTPKGYVMREEKTKGMTTQLVCVHRREETREELYTIVDCGCEVLDVIVEHPFYGMIRGDLNISSRLEVDEFLERIEATETSLLSTLTHGIHTHTIRVRDEKTLGKLTSALKEKGYLYE</sequence>
<feature type="domain" description="Helix-turn-helix type 11" evidence="3">
    <location>
        <begin position="6"/>
        <end position="58"/>
    </location>
</feature>
<dbReference type="InterPro" id="IPR036388">
    <property type="entry name" value="WH-like_DNA-bd_sf"/>
</dbReference>
<dbReference type="InterPro" id="IPR013196">
    <property type="entry name" value="HTH_11"/>
</dbReference>
<feature type="binding site" evidence="1">
    <location>
        <position position="84"/>
    </location>
    <ligand>
        <name>Ni(2+)</name>
        <dbReference type="ChEBI" id="CHEBI:49786"/>
    </ligand>
</feature>
<evidence type="ECO:0000313" key="4">
    <source>
        <dbReference type="EMBL" id="GEK90658.1"/>
    </source>
</evidence>
<dbReference type="InterPro" id="IPR036390">
    <property type="entry name" value="WH_DNA-bd_sf"/>
</dbReference>
<keyword evidence="5" id="KW-1185">Reference proteome</keyword>
<dbReference type="OrthoDB" id="9792661at2"/>
<protein>
    <submittedName>
        <fullName evidence="4">Transcriptional regulator</fullName>
    </submittedName>
</protein>
<feature type="domain" description="3H" evidence="2">
    <location>
        <begin position="73"/>
        <end position="168"/>
    </location>
</feature>
<dbReference type="GO" id="GO:0046872">
    <property type="term" value="F:metal ion binding"/>
    <property type="evidence" value="ECO:0007669"/>
    <property type="project" value="UniProtKB-KW"/>
</dbReference>
<evidence type="ECO:0000259" key="3">
    <source>
        <dbReference type="Pfam" id="PF08279"/>
    </source>
</evidence>
<dbReference type="Pfam" id="PF08279">
    <property type="entry name" value="HTH_11"/>
    <property type="match status" value="1"/>
</dbReference>
<organism evidence="4 5">
    <name type="scientific">Alkalibacterium kapii</name>
    <dbReference type="NCBI Taxonomy" id="426704"/>
    <lineage>
        <taxon>Bacteria</taxon>
        <taxon>Bacillati</taxon>
        <taxon>Bacillota</taxon>
        <taxon>Bacilli</taxon>
        <taxon>Lactobacillales</taxon>
        <taxon>Carnobacteriaceae</taxon>
        <taxon>Alkalibacterium</taxon>
    </lineage>
</organism>
<comment type="caution">
    <text evidence="4">The sequence shown here is derived from an EMBL/GenBank/DDBJ whole genome shotgun (WGS) entry which is preliminary data.</text>
</comment>
<dbReference type="PANTHER" id="PTHR40068">
    <property type="entry name" value="TRANSCRIPTION REPRESSOR NIAR-RELATED"/>
    <property type="match status" value="1"/>
</dbReference>
<dbReference type="SUPFAM" id="SSF46785">
    <property type="entry name" value="Winged helix' DNA-binding domain"/>
    <property type="match status" value="1"/>
</dbReference>
<dbReference type="InterPro" id="IPR035922">
    <property type="entry name" value="3H_dom_sf"/>
</dbReference>
<dbReference type="Proteomes" id="UP000321662">
    <property type="component" value="Unassembled WGS sequence"/>
</dbReference>
<evidence type="ECO:0000259" key="2">
    <source>
        <dbReference type="Pfam" id="PF02829"/>
    </source>
</evidence>
<evidence type="ECO:0000313" key="5">
    <source>
        <dbReference type="Proteomes" id="UP000321662"/>
    </source>
</evidence>
<dbReference type="SUPFAM" id="SSF75500">
    <property type="entry name" value="Putative transcriptional regulator TM1602, C-terminal domain"/>
    <property type="match status" value="1"/>
</dbReference>
<dbReference type="InterPro" id="IPR026043">
    <property type="entry name" value="NadR"/>
</dbReference>
<keyword evidence="1" id="KW-0533">Nickel</keyword>
<feature type="binding site" evidence="1">
    <location>
        <position position="76"/>
    </location>
    <ligand>
        <name>Ni(2+)</name>
        <dbReference type="ChEBI" id="CHEBI:49786"/>
    </ligand>
</feature>
<dbReference type="PANTHER" id="PTHR40068:SF1">
    <property type="entry name" value="TRANSCRIPTION REPRESSOR NIAR-RELATED"/>
    <property type="match status" value="1"/>
</dbReference>
<gene>
    <name evidence="4" type="ORF">AKA01nite_02800</name>
</gene>
<feature type="binding site" evidence="1">
    <location>
        <position position="143"/>
    </location>
    <ligand>
        <name>Ni(2+)</name>
        <dbReference type="ChEBI" id="CHEBI:49786"/>
    </ligand>
</feature>
<dbReference type="Gene3D" id="3.30.1340.20">
    <property type="entry name" value="3H domain"/>
    <property type="match status" value="1"/>
</dbReference>
<evidence type="ECO:0000256" key="1">
    <source>
        <dbReference type="PIRSR" id="PIRSR037847-1"/>
    </source>
</evidence>
<dbReference type="AlphaFoldDB" id="A0A511AR55"/>
<proteinExistence type="predicted"/>
<accession>A0A511AR55</accession>
<dbReference type="InterPro" id="IPR004173">
    <property type="entry name" value="3H_domain"/>
</dbReference>
<dbReference type="EMBL" id="BJUY01000002">
    <property type="protein sequence ID" value="GEK90658.1"/>
    <property type="molecule type" value="Genomic_DNA"/>
</dbReference>
<dbReference type="PIRSF" id="PIRSF037847">
    <property type="entry name" value="NiaR"/>
    <property type="match status" value="1"/>
</dbReference>
<feature type="binding site" evidence="1">
    <location>
        <position position="145"/>
    </location>
    <ligand>
        <name>Ni(2+)</name>
        <dbReference type="ChEBI" id="CHEBI:49786"/>
    </ligand>
</feature>
<dbReference type="Gene3D" id="1.10.10.10">
    <property type="entry name" value="Winged helix-like DNA-binding domain superfamily/Winged helix DNA-binding domain"/>
    <property type="match status" value="1"/>
</dbReference>